<reference evidence="2 3" key="1">
    <citation type="submission" date="2021-06" db="EMBL/GenBank/DDBJ databases">
        <title>Actinoplanes lichenicola sp. nov., and Actinoplanes ovalisporus sp. nov., isolated from lichen in Thailand.</title>
        <authorList>
            <person name="Saeng-In P."/>
            <person name="Kanchanasin P."/>
            <person name="Yuki M."/>
            <person name="Kudo T."/>
            <person name="Ohkuma M."/>
            <person name="Phongsopitanun W."/>
            <person name="Tanasupawat S."/>
        </authorList>
    </citation>
    <scope>NUCLEOTIDE SEQUENCE [LARGE SCALE GENOMIC DNA]</scope>
    <source>
        <strain evidence="2 3">NBRC 110975</strain>
    </source>
</reference>
<evidence type="ECO:0000313" key="2">
    <source>
        <dbReference type="EMBL" id="MBU2669931.1"/>
    </source>
</evidence>
<dbReference type="EMBL" id="JAHKKG010000016">
    <property type="protein sequence ID" value="MBU2669931.1"/>
    <property type="molecule type" value="Genomic_DNA"/>
</dbReference>
<dbReference type="Proteomes" id="UP001519654">
    <property type="component" value="Unassembled WGS sequence"/>
</dbReference>
<evidence type="ECO:0008006" key="4">
    <source>
        <dbReference type="Google" id="ProtNLM"/>
    </source>
</evidence>
<sequence>MPLPLYTPPALRSSREPNPFARSQPERLRVLIDWPLATGLVDGDGDYQGYPFLGSGSTGYPDAAAVLRSYLGHDALEVLRIADELKEDGDVVLGEPHPIEGHETFSFQVRRPSGTSYSGIYYYQQAVDEAAAFTSRHGISTQDGYDGAIFYRIGAELEADLVVTGRRWLLAERGRPHGKSLARLASPDEALALIGLYLRWHRQYMIVGGSAVRWHPTDMRHSAAYTAMPAFERWNQAGRTWHDRTPGGDLTIEQLNQTLLTRISRALQFRDGVFALSATMDGHEPEEMLCELDSLLFSLVGAFDVSARITDCLLQINDPVRKIGWPNLEWHRKLEPIAKDLYDYTADGTQMHRVFKVLRWLRNSVHNEALDLTTDNKTFYLTIDAETQDKLRGFLREGHTGWTTGNLGIHVQSPGGATAEKWLPGTGRHSVTVRRSGAPRPADPLEGRLAVDVRKLINKIFPECLTALDQIMRLTPLTRVPGYHPGLDDPSRVNLPWQYSDTTGHRLRFLYGLTELG</sequence>
<feature type="region of interest" description="Disordered" evidence="1">
    <location>
        <begin position="1"/>
        <end position="22"/>
    </location>
</feature>
<evidence type="ECO:0000256" key="1">
    <source>
        <dbReference type="SAM" id="MobiDB-lite"/>
    </source>
</evidence>
<gene>
    <name evidence="2" type="ORF">KOI35_41120</name>
</gene>
<evidence type="ECO:0000313" key="3">
    <source>
        <dbReference type="Proteomes" id="UP001519654"/>
    </source>
</evidence>
<organism evidence="2 3">
    <name type="scientific">Paractinoplanes bogorensis</name>
    <dbReference type="NCBI Taxonomy" id="1610840"/>
    <lineage>
        <taxon>Bacteria</taxon>
        <taxon>Bacillati</taxon>
        <taxon>Actinomycetota</taxon>
        <taxon>Actinomycetes</taxon>
        <taxon>Micromonosporales</taxon>
        <taxon>Micromonosporaceae</taxon>
        <taxon>Paractinoplanes</taxon>
    </lineage>
</organism>
<accession>A0ABS5Z336</accession>
<keyword evidence="3" id="KW-1185">Reference proteome</keyword>
<proteinExistence type="predicted"/>
<name>A0ABS5Z336_9ACTN</name>
<dbReference type="RefSeq" id="WP_215795150.1">
    <property type="nucleotide sequence ID" value="NZ_JAHKKG010000016.1"/>
</dbReference>
<comment type="caution">
    <text evidence="2">The sequence shown here is derived from an EMBL/GenBank/DDBJ whole genome shotgun (WGS) entry which is preliminary data.</text>
</comment>
<protein>
    <recommendedName>
        <fullName evidence="4">ApeA N-terminal domain-containing protein</fullName>
    </recommendedName>
</protein>